<protein>
    <submittedName>
        <fullName evidence="2">Uncharacterized protein LOC114240007</fullName>
    </submittedName>
</protein>
<reference evidence="2" key="1">
    <citation type="submission" date="2025-08" db="UniProtKB">
        <authorList>
            <consortium name="RefSeq"/>
        </authorList>
    </citation>
    <scope>IDENTIFICATION</scope>
    <source>
        <tissue evidence="2">Silk gland</tissue>
    </source>
</reference>
<accession>A0A6J2JA46</accession>
<dbReference type="RefSeq" id="XP_028026261.1">
    <property type="nucleotide sequence ID" value="XM_028170460.1"/>
</dbReference>
<gene>
    <name evidence="2" type="primary">LOC114240007</name>
</gene>
<evidence type="ECO:0000313" key="1">
    <source>
        <dbReference type="Proteomes" id="UP000504629"/>
    </source>
</evidence>
<keyword evidence="1" id="KW-1185">Reference proteome</keyword>
<dbReference type="GeneID" id="114240007"/>
<dbReference type="Proteomes" id="UP000504629">
    <property type="component" value="Unplaced"/>
</dbReference>
<evidence type="ECO:0000313" key="2">
    <source>
        <dbReference type="RefSeq" id="XP_028026261.1"/>
    </source>
</evidence>
<dbReference type="OrthoDB" id="6375980at2759"/>
<proteinExistence type="predicted"/>
<dbReference type="InterPro" id="IPR029063">
    <property type="entry name" value="SAM-dependent_MTases_sf"/>
</dbReference>
<dbReference type="SUPFAM" id="SSF53335">
    <property type="entry name" value="S-adenosyl-L-methionine-dependent methyltransferases"/>
    <property type="match status" value="1"/>
</dbReference>
<sequence>MEESMTEVVLKLYRLGKWKEIVEKYHDHKDRNKLLWVFPSEDNFEFLKECLKEFKCKGVASVGCGSGLLEWMLQKATGISVTGIEVDGAWWHCKYAPPTFIPLIVTSPQLNENVLLELGNKDNAILFCYFNNRSAFENYLKHFCGPVLVIIGPDQGKGVYTEPGPFEKILGWELYKWREVRQSKDFLSVYFRRVEVDS</sequence>
<name>A0A6J2JA46_BOMMA</name>
<dbReference type="KEGG" id="bman:114240007"/>
<organism evidence="1 2">
    <name type="scientific">Bombyx mandarina</name>
    <name type="common">Wild silk moth</name>
    <name type="synonym">Wild silkworm</name>
    <dbReference type="NCBI Taxonomy" id="7092"/>
    <lineage>
        <taxon>Eukaryota</taxon>
        <taxon>Metazoa</taxon>
        <taxon>Ecdysozoa</taxon>
        <taxon>Arthropoda</taxon>
        <taxon>Hexapoda</taxon>
        <taxon>Insecta</taxon>
        <taxon>Pterygota</taxon>
        <taxon>Neoptera</taxon>
        <taxon>Endopterygota</taxon>
        <taxon>Lepidoptera</taxon>
        <taxon>Glossata</taxon>
        <taxon>Ditrysia</taxon>
        <taxon>Bombycoidea</taxon>
        <taxon>Bombycidae</taxon>
        <taxon>Bombycinae</taxon>
        <taxon>Bombyx</taxon>
    </lineage>
</organism>
<dbReference type="AlphaFoldDB" id="A0A6J2JA46"/>